<name>A0ABW2UVI1_9BACI</name>
<feature type="domain" description="RDD" evidence="7">
    <location>
        <begin position="19"/>
        <end position="148"/>
    </location>
</feature>
<gene>
    <name evidence="8" type="ORF">ACFQU8_03610</name>
</gene>
<organism evidence="8 9">
    <name type="scientific">Lentibacillus kimchii</name>
    <dbReference type="NCBI Taxonomy" id="1542911"/>
    <lineage>
        <taxon>Bacteria</taxon>
        <taxon>Bacillati</taxon>
        <taxon>Bacillota</taxon>
        <taxon>Bacilli</taxon>
        <taxon>Bacillales</taxon>
        <taxon>Bacillaceae</taxon>
        <taxon>Lentibacillus</taxon>
    </lineage>
</organism>
<feature type="transmembrane region" description="Helical" evidence="6">
    <location>
        <begin position="118"/>
        <end position="135"/>
    </location>
</feature>
<dbReference type="Proteomes" id="UP001596620">
    <property type="component" value="Unassembled WGS sequence"/>
</dbReference>
<protein>
    <submittedName>
        <fullName evidence="8">RDD family protein</fullName>
    </submittedName>
</protein>
<keyword evidence="9" id="KW-1185">Reference proteome</keyword>
<sequence length="155" mass="18425">MHEYQETYTEPPAADTKRYAGFWMRFWAYLTDLIVVFSLNGILLSPFKFINDGDAIGIWDWTVAGIISMVVLYVYFLLMTKFYGKTLGKMIFGLLVVREDRQPLKWRDLFFREVIGRFIHRVFWWTNVLYLFVAFTDQKQGLHDMAGNTRVLLDR</sequence>
<evidence type="ECO:0000313" key="8">
    <source>
        <dbReference type="EMBL" id="MFC7746327.1"/>
    </source>
</evidence>
<comment type="subcellular location">
    <subcellularLocation>
        <location evidence="1">Cell membrane</location>
        <topology evidence="1">Multi-pass membrane protein</topology>
    </subcellularLocation>
</comment>
<evidence type="ECO:0000256" key="1">
    <source>
        <dbReference type="ARBA" id="ARBA00004651"/>
    </source>
</evidence>
<dbReference type="InterPro" id="IPR010432">
    <property type="entry name" value="RDD"/>
</dbReference>
<comment type="caution">
    <text evidence="8">The sequence shown here is derived from an EMBL/GenBank/DDBJ whole genome shotgun (WGS) entry which is preliminary data.</text>
</comment>
<dbReference type="PANTHER" id="PTHR36115:SF9">
    <property type="entry name" value="LMO1584 PROTEIN"/>
    <property type="match status" value="1"/>
</dbReference>
<feature type="transmembrane region" description="Helical" evidence="6">
    <location>
        <begin position="26"/>
        <end position="44"/>
    </location>
</feature>
<proteinExistence type="predicted"/>
<evidence type="ECO:0000256" key="2">
    <source>
        <dbReference type="ARBA" id="ARBA00022475"/>
    </source>
</evidence>
<keyword evidence="2" id="KW-1003">Cell membrane</keyword>
<evidence type="ECO:0000313" key="9">
    <source>
        <dbReference type="Proteomes" id="UP001596620"/>
    </source>
</evidence>
<evidence type="ECO:0000256" key="4">
    <source>
        <dbReference type="ARBA" id="ARBA00022989"/>
    </source>
</evidence>
<dbReference type="EMBL" id="JBHTGR010000005">
    <property type="protein sequence ID" value="MFC7746327.1"/>
    <property type="molecule type" value="Genomic_DNA"/>
</dbReference>
<dbReference type="Pfam" id="PF06271">
    <property type="entry name" value="RDD"/>
    <property type="match status" value="1"/>
</dbReference>
<evidence type="ECO:0000256" key="5">
    <source>
        <dbReference type="ARBA" id="ARBA00023136"/>
    </source>
</evidence>
<evidence type="ECO:0000256" key="3">
    <source>
        <dbReference type="ARBA" id="ARBA00022692"/>
    </source>
</evidence>
<keyword evidence="4 6" id="KW-1133">Transmembrane helix</keyword>
<keyword evidence="3 6" id="KW-0812">Transmembrane</keyword>
<evidence type="ECO:0000259" key="7">
    <source>
        <dbReference type="Pfam" id="PF06271"/>
    </source>
</evidence>
<dbReference type="InterPro" id="IPR051791">
    <property type="entry name" value="Pra-immunoreactive"/>
</dbReference>
<keyword evidence="5 6" id="KW-0472">Membrane</keyword>
<evidence type="ECO:0000256" key="6">
    <source>
        <dbReference type="SAM" id="Phobius"/>
    </source>
</evidence>
<reference evidence="9" key="1">
    <citation type="journal article" date="2019" name="Int. J. Syst. Evol. Microbiol.">
        <title>The Global Catalogue of Microorganisms (GCM) 10K type strain sequencing project: providing services to taxonomists for standard genome sequencing and annotation.</title>
        <authorList>
            <consortium name="The Broad Institute Genomics Platform"/>
            <consortium name="The Broad Institute Genome Sequencing Center for Infectious Disease"/>
            <person name="Wu L."/>
            <person name="Ma J."/>
        </authorList>
    </citation>
    <scope>NUCLEOTIDE SEQUENCE [LARGE SCALE GENOMIC DNA]</scope>
    <source>
        <strain evidence="9">JCM 30234</strain>
    </source>
</reference>
<accession>A0ABW2UVI1</accession>
<dbReference type="PANTHER" id="PTHR36115">
    <property type="entry name" value="PROLINE-RICH ANTIGEN HOMOLOG-RELATED"/>
    <property type="match status" value="1"/>
</dbReference>
<dbReference type="RefSeq" id="WP_382357809.1">
    <property type="nucleotide sequence ID" value="NZ_JBHTGR010000005.1"/>
</dbReference>
<feature type="transmembrane region" description="Helical" evidence="6">
    <location>
        <begin position="56"/>
        <end position="76"/>
    </location>
</feature>